<dbReference type="EMBL" id="PEXW01000011">
    <property type="protein sequence ID" value="PIS40986.1"/>
    <property type="molecule type" value="Genomic_DNA"/>
</dbReference>
<evidence type="ECO:0000313" key="2">
    <source>
        <dbReference type="Proteomes" id="UP000236845"/>
    </source>
</evidence>
<gene>
    <name evidence="1" type="ORF">COT26_00410</name>
</gene>
<proteinExistence type="predicted"/>
<dbReference type="Gene3D" id="3.40.1000.10">
    <property type="entry name" value="Mog1/PsbP, alpha/beta/alpha sandwich"/>
    <property type="match status" value="1"/>
</dbReference>
<evidence type="ECO:0000313" key="1">
    <source>
        <dbReference type="EMBL" id="PIS40986.1"/>
    </source>
</evidence>
<dbReference type="AlphaFoldDB" id="A0A2H0YRC7"/>
<name>A0A2H0YRC7_9BACT</name>
<dbReference type="Proteomes" id="UP000236845">
    <property type="component" value="Unassembled WGS sequence"/>
</dbReference>
<organism evidence="1 2">
    <name type="scientific">Candidatus Kerfeldbacteria bacterium CG08_land_8_20_14_0_20_43_14</name>
    <dbReference type="NCBI Taxonomy" id="2014246"/>
    <lineage>
        <taxon>Bacteria</taxon>
        <taxon>Candidatus Kerfeldiibacteriota</taxon>
    </lineage>
</organism>
<accession>A0A2H0YRC7</accession>
<protein>
    <submittedName>
        <fullName evidence="1">Uncharacterized protein</fullName>
    </submittedName>
</protein>
<sequence length="330" mass="36869">MFIGLAVFVLPLNYAKAESLKNYTSKKNAFSLKIPTTWTVAVDGLGQGFAVMQSETMDTALPYLQIIPTHIDANFQAAVKKDHVKLVRDLMKGTKVSGLKNYKLKNYKAVKLSTPQVDATKQDSNIFVFQGDVMYILNFVSPKTSFKAFEKTLDQIFQSFTIATNASKVFADKTVKDTKNNFQITYPFNWLRATGRGVTAPFTATRRGDIYAQIVFDVSNLLSASEIANAKALLSTNLSQFSDLVLNSCKSSYPDGDCKVTSAKKSKLNTFSGAKVVMTYTYQDSQMTWNIFTFVNKNKMYSMNYIVGTQIYSSLLSEMDKIAKSLKMLK</sequence>
<comment type="caution">
    <text evidence="1">The sequence shown here is derived from an EMBL/GenBank/DDBJ whole genome shotgun (WGS) entry which is preliminary data.</text>
</comment>
<reference evidence="2" key="1">
    <citation type="submission" date="2017-09" db="EMBL/GenBank/DDBJ databases">
        <title>Depth-based differentiation of microbial function through sediment-hosted aquifers and enrichment of novel symbionts in the deep terrestrial subsurface.</title>
        <authorList>
            <person name="Probst A.J."/>
            <person name="Ladd B."/>
            <person name="Jarett J.K."/>
            <person name="Geller-Mcgrath D.E."/>
            <person name="Sieber C.M.K."/>
            <person name="Emerson J.B."/>
            <person name="Anantharaman K."/>
            <person name="Thomas B.C."/>
            <person name="Malmstrom R."/>
            <person name="Stieglmeier M."/>
            <person name="Klingl A."/>
            <person name="Woyke T."/>
            <person name="Ryan C.M."/>
            <person name="Banfield J.F."/>
        </authorList>
    </citation>
    <scope>NUCLEOTIDE SEQUENCE [LARGE SCALE GENOMIC DNA]</scope>
</reference>